<sequence length="54" mass="6280">QIRMRKLKHLGHIKIQDVLGNTIMEGGRRITDMNDDLSMVAEHLVYGREIMKDC</sequence>
<feature type="non-terminal residue" evidence="1">
    <location>
        <position position="1"/>
    </location>
</feature>
<organism evidence="1">
    <name type="scientific">Arion vulgaris</name>
    <dbReference type="NCBI Taxonomy" id="1028688"/>
    <lineage>
        <taxon>Eukaryota</taxon>
        <taxon>Metazoa</taxon>
        <taxon>Spiralia</taxon>
        <taxon>Lophotrochozoa</taxon>
        <taxon>Mollusca</taxon>
        <taxon>Gastropoda</taxon>
        <taxon>Heterobranchia</taxon>
        <taxon>Euthyneura</taxon>
        <taxon>Panpulmonata</taxon>
        <taxon>Eupulmonata</taxon>
        <taxon>Stylommatophora</taxon>
        <taxon>Helicina</taxon>
        <taxon>Arionoidea</taxon>
        <taxon>Arionidae</taxon>
        <taxon>Arion</taxon>
    </lineage>
</organism>
<reference evidence="1" key="1">
    <citation type="submission" date="2014-12" db="EMBL/GenBank/DDBJ databases">
        <title>Insight into the proteome of Arion vulgaris.</title>
        <authorList>
            <person name="Aradska J."/>
            <person name="Bulat T."/>
            <person name="Smidak R."/>
            <person name="Sarate P."/>
            <person name="Gangsoo J."/>
            <person name="Sialana F."/>
            <person name="Bilban M."/>
            <person name="Lubec G."/>
        </authorList>
    </citation>
    <scope>NUCLEOTIDE SEQUENCE</scope>
    <source>
        <tissue evidence="1">Skin</tissue>
    </source>
</reference>
<gene>
    <name evidence="1" type="primary">ORF189493</name>
</gene>
<dbReference type="EMBL" id="HACG01045797">
    <property type="protein sequence ID" value="CEK92662.1"/>
    <property type="molecule type" value="Transcribed_RNA"/>
</dbReference>
<accession>A0A0B7BIF1</accession>
<proteinExistence type="predicted"/>
<protein>
    <submittedName>
        <fullName evidence="1">Uncharacterized protein</fullName>
    </submittedName>
</protein>
<name>A0A0B7BIF1_9EUPU</name>
<evidence type="ECO:0000313" key="1">
    <source>
        <dbReference type="EMBL" id="CEK92662.1"/>
    </source>
</evidence>
<dbReference type="AlphaFoldDB" id="A0A0B7BIF1"/>